<dbReference type="GO" id="GO:0008234">
    <property type="term" value="F:cysteine-type peptidase activity"/>
    <property type="evidence" value="ECO:0007669"/>
    <property type="project" value="UniProtKB-KW"/>
</dbReference>
<dbReference type="OrthoDB" id="48998at2"/>
<dbReference type="EMBL" id="CP021434">
    <property type="protein sequence ID" value="ARU63272.1"/>
    <property type="molecule type" value="Genomic_DNA"/>
</dbReference>
<dbReference type="Pfam" id="PF04327">
    <property type="entry name" value="Peptidase_Prp"/>
    <property type="match status" value="1"/>
</dbReference>
<reference evidence="8" key="1">
    <citation type="submission" date="2017-05" db="EMBL/GenBank/DDBJ databases">
        <authorList>
            <person name="Sung H."/>
        </authorList>
    </citation>
    <scope>NUCLEOTIDE SEQUENCE [LARGE SCALE GENOMIC DNA]</scope>
    <source>
        <strain evidence="8">AR23208</strain>
    </source>
</reference>
<dbReference type="GO" id="GO:0042254">
    <property type="term" value="P:ribosome biogenesis"/>
    <property type="evidence" value="ECO:0007669"/>
    <property type="project" value="UniProtKB-KW"/>
</dbReference>
<dbReference type="AlphaFoldDB" id="A0A1Y0IRK5"/>
<accession>A0A1Y0IRK5</accession>
<evidence type="ECO:0000313" key="8">
    <source>
        <dbReference type="Proteomes" id="UP000195437"/>
    </source>
</evidence>
<dbReference type="InterPro" id="IPR036764">
    <property type="entry name" value="Peptidase_Prp_sf"/>
</dbReference>
<dbReference type="InterPro" id="IPR007422">
    <property type="entry name" value="Peptidase_Prp"/>
</dbReference>
<evidence type="ECO:0000256" key="3">
    <source>
        <dbReference type="ARBA" id="ARBA00022801"/>
    </source>
</evidence>
<keyword evidence="3" id="KW-0378">Hydrolase</keyword>
<sequence length="111" mass="12213">MIRSVIWRDDQRRIRKFSVRGHAGAADHGYDIVCAAVSILVTNAINSSEQLLGVVVATDDEIASGDVVCEVPALDGVENEKLQLLMESMSFGIRQVADAYPDFVKFTEKSR</sequence>
<dbReference type="KEGG" id="tum:CBW65_21530"/>
<dbReference type="SUPFAM" id="SSF118010">
    <property type="entry name" value="TM1457-like"/>
    <property type="match status" value="1"/>
</dbReference>
<keyword evidence="1" id="KW-0690">Ribosome biogenesis</keyword>
<evidence type="ECO:0000256" key="4">
    <source>
        <dbReference type="ARBA" id="ARBA00022807"/>
    </source>
</evidence>
<evidence type="ECO:0000256" key="6">
    <source>
        <dbReference type="ARBA" id="ARBA00044538"/>
    </source>
</evidence>
<dbReference type="Gene3D" id="3.30.70.1490">
    <property type="entry name" value="Cysteine protease Prp"/>
    <property type="match status" value="1"/>
</dbReference>
<evidence type="ECO:0000256" key="1">
    <source>
        <dbReference type="ARBA" id="ARBA00022517"/>
    </source>
</evidence>
<proteinExistence type="inferred from homology"/>
<dbReference type="GO" id="GO:0006508">
    <property type="term" value="P:proteolysis"/>
    <property type="evidence" value="ECO:0007669"/>
    <property type="project" value="UniProtKB-KW"/>
</dbReference>
<protein>
    <recommendedName>
        <fullName evidence="6">Ribosomal processing cysteine protease Prp</fullName>
    </recommendedName>
</protein>
<dbReference type="RefSeq" id="WP_087458616.1">
    <property type="nucleotide sequence ID" value="NZ_CP021434.1"/>
</dbReference>
<evidence type="ECO:0000256" key="2">
    <source>
        <dbReference type="ARBA" id="ARBA00022670"/>
    </source>
</evidence>
<dbReference type="CDD" id="cd16332">
    <property type="entry name" value="Prp-like"/>
    <property type="match status" value="1"/>
</dbReference>
<name>A0A1Y0IRK5_9BACL</name>
<gene>
    <name evidence="7" type="ORF">CBW65_21530</name>
</gene>
<dbReference type="PANTHER" id="PTHR39178:SF1">
    <property type="entry name" value="RIBOSOMAL-PROCESSING CYSTEINE PROTEASE PRP"/>
    <property type="match status" value="1"/>
</dbReference>
<evidence type="ECO:0000313" key="7">
    <source>
        <dbReference type="EMBL" id="ARU63272.1"/>
    </source>
</evidence>
<keyword evidence="4" id="KW-0788">Thiol protease</keyword>
<keyword evidence="2" id="KW-0645">Protease</keyword>
<keyword evidence="8" id="KW-1185">Reference proteome</keyword>
<dbReference type="PANTHER" id="PTHR39178">
    <property type="entry name" value="HYPOTHETICAL RIBOSOME-ASSOCIATED PROTEIN"/>
    <property type="match status" value="1"/>
</dbReference>
<evidence type="ECO:0000256" key="5">
    <source>
        <dbReference type="ARBA" id="ARBA00044503"/>
    </source>
</evidence>
<comment type="similarity">
    <text evidence="5">Belongs to the Prp family.</text>
</comment>
<dbReference type="Proteomes" id="UP000195437">
    <property type="component" value="Chromosome"/>
</dbReference>
<organism evidence="7 8">
    <name type="scientific">Tumebacillus avium</name>
    <dbReference type="NCBI Taxonomy" id="1903704"/>
    <lineage>
        <taxon>Bacteria</taxon>
        <taxon>Bacillati</taxon>
        <taxon>Bacillota</taxon>
        <taxon>Bacilli</taxon>
        <taxon>Bacillales</taxon>
        <taxon>Alicyclobacillaceae</taxon>
        <taxon>Tumebacillus</taxon>
    </lineage>
</organism>